<dbReference type="Gene3D" id="3.30.450.20">
    <property type="entry name" value="PAS domain"/>
    <property type="match status" value="8"/>
</dbReference>
<dbReference type="InterPro" id="IPR000014">
    <property type="entry name" value="PAS"/>
</dbReference>
<dbReference type="STRING" id="308853.SAMN05421752_10556"/>
<dbReference type="Pfam" id="PF04967">
    <property type="entry name" value="HTH_10"/>
    <property type="match status" value="1"/>
</dbReference>
<feature type="domain" description="PAS" evidence="10">
    <location>
        <begin position="264"/>
        <end position="308"/>
    </location>
</feature>
<evidence type="ECO:0000256" key="8">
    <source>
        <dbReference type="SAM" id="Coils"/>
    </source>
</evidence>
<feature type="domain" description="PAS" evidence="10">
    <location>
        <begin position="766"/>
        <end position="836"/>
    </location>
</feature>
<dbReference type="EC" id="2.7.13.3" evidence="2"/>
<dbReference type="PANTHER" id="PTHR43304">
    <property type="entry name" value="PHYTOCHROME-LIKE PROTEIN CPH1"/>
    <property type="match status" value="1"/>
</dbReference>
<evidence type="ECO:0000256" key="3">
    <source>
        <dbReference type="ARBA" id="ARBA00022553"/>
    </source>
</evidence>
<comment type="catalytic activity">
    <reaction evidence="1">
        <text>ATP + protein L-histidine = ADP + protein N-phospho-L-histidine.</text>
        <dbReference type="EC" id="2.7.13.3"/>
    </reaction>
</comment>
<dbReference type="Pfam" id="PF00989">
    <property type="entry name" value="PAS"/>
    <property type="match status" value="2"/>
</dbReference>
<keyword evidence="9" id="KW-1133">Transmembrane helix</keyword>
<keyword evidence="9" id="KW-0472">Membrane</keyword>
<feature type="domain" description="PAC" evidence="11">
    <location>
        <begin position="1082"/>
        <end position="1134"/>
    </location>
</feature>
<keyword evidence="6" id="KW-0805">Transcription regulation</keyword>
<dbReference type="Pfam" id="PF15915">
    <property type="entry name" value="BAT"/>
    <property type="match status" value="1"/>
</dbReference>
<evidence type="ECO:0000256" key="7">
    <source>
        <dbReference type="ARBA" id="ARBA00023163"/>
    </source>
</evidence>
<dbReference type="Pfam" id="PF08447">
    <property type="entry name" value="PAS_3"/>
    <property type="match status" value="4"/>
</dbReference>
<evidence type="ECO:0000256" key="1">
    <source>
        <dbReference type="ARBA" id="ARBA00000085"/>
    </source>
</evidence>
<feature type="domain" description="PAS" evidence="10">
    <location>
        <begin position="140"/>
        <end position="206"/>
    </location>
</feature>
<feature type="domain" description="PAS" evidence="10">
    <location>
        <begin position="879"/>
        <end position="949"/>
    </location>
</feature>
<accession>A0A1N7EUF8</accession>
<feature type="domain" description="PAC" evidence="11">
    <location>
        <begin position="953"/>
        <end position="1005"/>
    </location>
</feature>
<keyword evidence="7" id="KW-0804">Transcription</keyword>
<dbReference type="Pfam" id="PF08448">
    <property type="entry name" value="PAS_4"/>
    <property type="match status" value="1"/>
</dbReference>
<feature type="domain" description="PAS" evidence="10">
    <location>
        <begin position="646"/>
        <end position="718"/>
    </location>
</feature>
<dbReference type="Gene3D" id="3.30.450.40">
    <property type="match status" value="2"/>
</dbReference>
<evidence type="ECO:0000259" key="11">
    <source>
        <dbReference type="PROSITE" id="PS50113"/>
    </source>
</evidence>
<evidence type="ECO:0000256" key="9">
    <source>
        <dbReference type="SAM" id="Phobius"/>
    </source>
</evidence>
<feature type="transmembrane region" description="Helical" evidence="9">
    <location>
        <begin position="20"/>
        <end position="38"/>
    </location>
</feature>
<dbReference type="EMBL" id="FTNR01000005">
    <property type="protein sequence ID" value="SIR91585.1"/>
    <property type="molecule type" value="Genomic_DNA"/>
</dbReference>
<dbReference type="CDD" id="cd00130">
    <property type="entry name" value="PAS"/>
    <property type="match status" value="8"/>
</dbReference>
<keyword evidence="13" id="KW-1185">Reference proteome</keyword>
<dbReference type="SUPFAM" id="SSF88659">
    <property type="entry name" value="Sigma3 and sigma4 domains of RNA polymerase sigma factors"/>
    <property type="match status" value="1"/>
</dbReference>
<dbReference type="InterPro" id="IPR007050">
    <property type="entry name" value="HTH_bacterioopsin"/>
</dbReference>
<keyword evidence="4" id="KW-0808">Transferase</keyword>
<feature type="coiled-coil region" evidence="8">
    <location>
        <begin position="756"/>
        <end position="783"/>
    </location>
</feature>
<dbReference type="PANTHER" id="PTHR43304:SF1">
    <property type="entry name" value="PAC DOMAIN-CONTAINING PROTEIN"/>
    <property type="match status" value="1"/>
</dbReference>
<dbReference type="SUPFAM" id="SSF55785">
    <property type="entry name" value="PYP-like sensor domain (PAS domain)"/>
    <property type="match status" value="8"/>
</dbReference>
<gene>
    <name evidence="12" type="ORF">SAMN05421752_10556</name>
</gene>
<dbReference type="SMART" id="SM00086">
    <property type="entry name" value="PAC"/>
    <property type="match status" value="7"/>
</dbReference>
<evidence type="ECO:0000313" key="12">
    <source>
        <dbReference type="EMBL" id="SIR91585.1"/>
    </source>
</evidence>
<dbReference type="NCBIfam" id="TIGR00229">
    <property type="entry name" value="sensory_box"/>
    <property type="match status" value="7"/>
</dbReference>
<evidence type="ECO:0000256" key="6">
    <source>
        <dbReference type="ARBA" id="ARBA00023015"/>
    </source>
</evidence>
<dbReference type="PROSITE" id="PS50113">
    <property type="entry name" value="PAC"/>
    <property type="match status" value="7"/>
</dbReference>
<feature type="domain" description="PAC" evidence="11">
    <location>
        <begin position="721"/>
        <end position="772"/>
    </location>
</feature>
<dbReference type="InterPro" id="IPR035965">
    <property type="entry name" value="PAS-like_dom_sf"/>
</dbReference>
<dbReference type="Pfam" id="PF13426">
    <property type="entry name" value="PAS_9"/>
    <property type="match status" value="1"/>
</dbReference>
<dbReference type="Pfam" id="PF13185">
    <property type="entry name" value="GAF_2"/>
    <property type="match status" value="1"/>
</dbReference>
<dbReference type="GO" id="GO:0006355">
    <property type="term" value="P:regulation of DNA-templated transcription"/>
    <property type="evidence" value="ECO:0007669"/>
    <property type="project" value="InterPro"/>
</dbReference>
<dbReference type="InterPro" id="IPR000700">
    <property type="entry name" value="PAS-assoc_C"/>
</dbReference>
<dbReference type="InterPro" id="IPR003018">
    <property type="entry name" value="GAF"/>
</dbReference>
<dbReference type="InterPro" id="IPR013656">
    <property type="entry name" value="PAS_4"/>
</dbReference>
<proteinExistence type="predicted"/>
<dbReference type="InterPro" id="IPR029016">
    <property type="entry name" value="GAF-like_dom_sf"/>
</dbReference>
<dbReference type="InterPro" id="IPR013767">
    <property type="entry name" value="PAS_fold"/>
</dbReference>
<feature type="domain" description="PAC" evidence="11">
    <location>
        <begin position="336"/>
        <end position="386"/>
    </location>
</feature>
<dbReference type="InterPro" id="IPR001610">
    <property type="entry name" value="PAC"/>
</dbReference>
<dbReference type="SUPFAM" id="SSF55781">
    <property type="entry name" value="GAF domain-like"/>
    <property type="match status" value="2"/>
</dbReference>
<dbReference type="SMART" id="SM00091">
    <property type="entry name" value="PAS"/>
    <property type="match status" value="7"/>
</dbReference>
<evidence type="ECO:0000259" key="10">
    <source>
        <dbReference type="PROSITE" id="PS50112"/>
    </source>
</evidence>
<feature type="domain" description="PAC" evidence="11">
    <location>
        <begin position="593"/>
        <end position="645"/>
    </location>
</feature>
<evidence type="ECO:0000256" key="4">
    <source>
        <dbReference type="ARBA" id="ARBA00022679"/>
    </source>
</evidence>
<feature type="domain" description="PAS" evidence="10">
    <location>
        <begin position="546"/>
        <end position="590"/>
    </location>
</feature>
<sequence>MAFPSFCGISLDSVTERQPLLFVFGIGVVSLLAIVGPWPELPIGSPLLVGLAVHGGGSRETAIERLTADVEALAASIDDDQSPTDAEVDRAARLRTDGVSIDLERDDELGPLAEAVDTVVTAVEKRERRFADREQELQATAEQCRSVIESSPAALVAVDRDGTVEQWNPAAERLFGWSAAEVRGEPLPIIPAERADESERFRDRLEAGKSITGVETERLTADGSLIDVTLSKAPIRERGDVVGAVTVLTDITDRKARERRLETTSARLEALFEYSPDMIDVLDPDGTIVDVNRRFCDELGYTEDDLLGTKIWEYDESFDAADVQTLLEGVSVDSRRKFEGQYRRCDGSTFPVEIHLIRIALANEDRFLVISRDITDRKEREQTLRERERQLTTLMSNVPGMVYRCRNERDCSFEFVSDGCLELTGYDPDDLVDGDVDWFSDVVLEDHDERWETIQDAVAERDLFYATFPIETADGERRWVTERGRGVFDDEGSLEAVEGVLTDVTDRVENERDLERTTRLLEQSQRVANIGAWELDVRNEPYELQWSDEVARIYGLEPDPNIGLAESLEFYHPDDRDALRSAVDRAIERGEPYDLELRLLPADSDDERWVRSIGEPVRADGEVVKLQGSIQDITDRKRRERDLRETKRRLELALEGTNTGIWELNIETNDLDWNDTLQQIVGLEPGEFEGTYEAFIERVHPEDISRIEAALEQAIENDELYRDGFRLRHENGDWIWVGGRGRLVVDEDGTRRMVGINNDITERKRLENELERTLDRINDAFHAVDTEWNITYVNAQAKELLEADDRELIGNTLWEEFPSAVDSRFEAEYRRAMQTQEAVTFEEYSPVVDAWLEVSAYPSESGLSVYFRDITDRKARERELERYETIIQALGDPVYTLDAEGEFQFVNDAIETLAGYEPSDLIGADVSDLLPPDELETARELVRDLLREGTPYEAYEGDLITANGETIETETHVALLPMDNSEFTGTAGVIRDITERKERERDLERSTDLLERVQRMAKVGGWELDVHTDPPEATWTEELYRLYELPHDVTPTLETTIECYHPDDRPFVRDRLETAIATESGYELEARLETDSDDTTWVRAMGEPIHDREGTLRTYRGTVQDISDQKRRELVLESLHDTARELLNAETTPAVAELAVETAAELLESGSASVYVLDAETNQFEPAASTADFVDQAGGAPSIRAGDGDSVLWNTYVTGTQTVVDDADIGARSPLFGDDVPGGLVVPIGNHGVFVLIAPPSTIDDETRQFVETLVATTETAFDRLESEATLRDRDAELEAQNSRLRRQVQITEIIRGIDRSLIGADSRSEIERTVLEQLLEADHVSFAWIGALDASGTSLEPRTWAGTDPEYLDALSLEIEAESDEPALRTIRSETPTVVENVVEGIKREPWRRSALDSGFQSVVSVPIAFEEYGYGVLTVYADEPDAFGDLERTVFAELSEGIANAITAAKTQAALHAETLVELSLDLVADDDILSRIAATTGAHVGYEGLGTHSGSETALFFETSGVSPADVQAVLDDLVSVTEYRLISESDGTCLFEATVSGDVVASRLVRHGGSPRSIHATGTAIDVTVDVPTTTDVREFIDMLEDHYEAVELQSRRHVQRTTHTRQELVTSLFDELTDRQLEVLRTAYLAGFFEWPRESTGEEIADMLEVTQPTINRHLRIGQQRLLEQLFEAESLLLAEGL</sequence>
<dbReference type="InterPro" id="IPR013324">
    <property type="entry name" value="RNA_pol_sigma_r3/r4-like"/>
</dbReference>
<dbReference type="RefSeq" id="WP_076608757.1">
    <property type="nucleotide sequence ID" value="NZ_FTNR01000005.1"/>
</dbReference>
<dbReference type="Gene3D" id="2.10.70.100">
    <property type="match status" value="2"/>
</dbReference>
<dbReference type="InterPro" id="IPR052162">
    <property type="entry name" value="Sensor_kinase/Photoreceptor"/>
</dbReference>
<dbReference type="GO" id="GO:0004673">
    <property type="term" value="F:protein histidine kinase activity"/>
    <property type="evidence" value="ECO:0007669"/>
    <property type="project" value="UniProtKB-EC"/>
</dbReference>
<dbReference type="OrthoDB" id="342253at2157"/>
<dbReference type="InterPro" id="IPR031803">
    <property type="entry name" value="BAT_GAF/HTH-assoc"/>
</dbReference>
<dbReference type="InterPro" id="IPR013655">
    <property type="entry name" value="PAS_fold_3"/>
</dbReference>
<reference evidence="13" key="1">
    <citation type="submission" date="2017-01" db="EMBL/GenBank/DDBJ databases">
        <authorList>
            <person name="Varghese N."/>
            <person name="Submissions S."/>
        </authorList>
    </citation>
    <scope>NUCLEOTIDE SEQUENCE [LARGE SCALE GENOMIC DNA]</scope>
    <source>
        <strain evidence="13">type strain: HArc-</strain>
    </source>
</reference>
<keyword evidence="9" id="KW-0812">Transmembrane</keyword>
<name>A0A1N7EUF8_9EURY</name>
<feature type="domain" description="PAC" evidence="11">
    <location>
        <begin position="212"/>
        <end position="263"/>
    </location>
</feature>
<organism evidence="12 13">
    <name type="scientific">Natronorubrum thiooxidans</name>
    <dbReference type="NCBI Taxonomy" id="308853"/>
    <lineage>
        <taxon>Archaea</taxon>
        <taxon>Methanobacteriati</taxon>
        <taxon>Methanobacteriota</taxon>
        <taxon>Stenosarchaea group</taxon>
        <taxon>Halobacteria</taxon>
        <taxon>Halobacteriales</taxon>
        <taxon>Natrialbaceae</taxon>
        <taxon>Natronorubrum</taxon>
    </lineage>
</organism>
<protein>
    <recommendedName>
        <fullName evidence="2">histidine kinase</fullName>
        <ecNumber evidence="2">2.7.13.3</ecNumber>
    </recommendedName>
</protein>
<keyword evidence="8" id="KW-0175">Coiled coil</keyword>
<keyword evidence="3" id="KW-0597">Phosphoprotein</keyword>
<dbReference type="Proteomes" id="UP000185936">
    <property type="component" value="Unassembled WGS sequence"/>
</dbReference>
<evidence type="ECO:0000256" key="2">
    <source>
        <dbReference type="ARBA" id="ARBA00012438"/>
    </source>
</evidence>
<feature type="domain" description="PAC" evidence="11">
    <location>
        <begin position="464"/>
        <end position="516"/>
    </location>
</feature>
<dbReference type="PROSITE" id="PS50112">
    <property type="entry name" value="PAS"/>
    <property type="match status" value="6"/>
</dbReference>
<evidence type="ECO:0000313" key="13">
    <source>
        <dbReference type="Proteomes" id="UP000185936"/>
    </source>
</evidence>
<evidence type="ECO:0000256" key="5">
    <source>
        <dbReference type="ARBA" id="ARBA00022777"/>
    </source>
</evidence>
<keyword evidence="5" id="KW-0418">Kinase</keyword>